<protein>
    <submittedName>
        <fullName evidence="1">Uncharacterized protein</fullName>
    </submittedName>
</protein>
<dbReference type="STRING" id="52.CMC5_002080"/>
<dbReference type="RefSeq" id="WP_050428664.1">
    <property type="nucleotide sequence ID" value="NZ_CP012159.1"/>
</dbReference>
<reference evidence="1 2" key="1">
    <citation type="submission" date="2015-07" db="EMBL/GenBank/DDBJ databases">
        <title>Genome analysis of myxobacterium Chondromyces crocatus Cm c5 reveals a high potential for natural compound synthesis and the genetic basis for the loss of fruiting body formation.</title>
        <authorList>
            <person name="Zaburannyi N."/>
            <person name="Bunk B."/>
            <person name="Maier J."/>
            <person name="Overmann J."/>
            <person name="Mueller R."/>
        </authorList>
    </citation>
    <scope>NUCLEOTIDE SEQUENCE [LARGE SCALE GENOMIC DNA]</scope>
    <source>
        <strain evidence="1 2">Cm c5</strain>
    </source>
</reference>
<dbReference type="OrthoDB" id="1082859at2"/>
<sequence length="241" mass="26915">MLKAVLHRKLRVTPLDPETTPPCDLPEREDLLTSAVAERMAYLNPDLAWALLRDVSEVLHGEPLPPVRPQGLVDWSFWPRYASRGACRNARYVEPDVVVSWGELVLVIEVKHRGQQDAAQWVDQVHALRAVPNLAAAPLWLMAAGGLEPSKVGPQRDAFVSALGERAPGLLFLHWNRLSEVIHTRLQTPLPPATAVILRDIRSALAAWGYRPRQSFASLPMFANRHRIHTTAGALQGWRGR</sequence>
<organism evidence="1 2">
    <name type="scientific">Chondromyces crocatus</name>
    <dbReference type="NCBI Taxonomy" id="52"/>
    <lineage>
        <taxon>Bacteria</taxon>
        <taxon>Pseudomonadati</taxon>
        <taxon>Myxococcota</taxon>
        <taxon>Polyangia</taxon>
        <taxon>Polyangiales</taxon>
        <taxon>Polyangiaceae</taxon>
        <taxon>Chondromyces</taxon>
    </lineage>
</organism>
<proteinExistence type="predicted"/>
<keyword evidence="2" id="KW-1185">Reference proteome</keyword>
<gene>
    <name evidence="1" type="ORF">CMC5_002080</name>
</gene>
<evidence type="ECO:0000313" key="2">
    <source>
        <dbReference type="Proteomes" id="UP000067626"/>
    </source>
</evidence>
<dbReference type="EMBL" id="CP012159">
    <property type="protein sequence ID" value="AKT36095.1"/>
    <property type="molecule type" value="Genomic_DNA"/>
</dbReference>
<name>A0A0K1E5F0_CHOCO</name>
<evidence type="ECO:0000313" key="1">
    <source>
        <dbReference type="EMBL" id="AKT36095.1"/>
    </source>
</evidence>
<dbReference type="AlphaFoldDB" id="A0A0K1E5F0"/>
<dbReference type="KEGG" id="ccro:CMC5_002080"/>
<dbReference type="Proteomes" id="UP000067626">
    <property type="component" value="Chromosome"/>
</dbReference>
<accession>A0A0K1E5F0</accession>